<comment type="similarity">
    <text evidence="1">Belongs to the 'phage' integrase family.</text>
</comment>
<feature type="domain" description="Tyr recombinase" evidence="4">
    <location>
        <begin position="85"/>
        <end position="266"/>
    </location>
</feature>
<gene>
    <name evidence="5" type="ORF">NS506_00119</name>
    <name evidence="6" type="ORF">NSK11_contig00047-0054</name>
</gene>
<evidence type="ECO:0000256" key="3">
    <source>
        <dbReference type="ARBA" id="ARBA00023172"/>
    </source>
</evidence>
<evidence type="ECO:0000313" key="8">
    <source>
        <dbReference type="Proteomes" id="UP000180166"/>
    </source>
</evidence>
<dbReference type="Proteomes" id="UP000037179">
    <property type="component" value="Unassembled WGS sequence"/>
</dbReference>
<dbReference type="PROSITE" id="PS51898">
    <property type="entry name" value="TYR_RECOMBINASE"/>
    <property type="match status" value="1"/>
</dbReference>
<dbReference type="Proteomes" id="UP000180166">
    <property type="component" value="Chromosome"/>
</dbReference>
<evidence type="ECO:0000313" key="6">
    <source>
        <dbReference type="EMBL" id="GAP29021.1"/>
    </source>
</evidence>
<reference evidence="7" key="1">
    <citation type="submission" date="2015-07" db="EMBL/GenBank/DDBJ databases">
        <title>Nocardia seriolae U-1 whole genome shotgun sequence.</title>
        <authorList>
            <person name="Imajoh M."/>
            <person name="Fukumoto Y."/>
            <person name="Sukeda M."/>
            <person name="Yamane J."/>
            <person name="Yamasaki K."/>
            <person name="Shimizu M."/>
            <person name="Ohnishi K."/>
            <person name="Oshima S."/>
        </authorList>
    </citation>
    <scope>NUCLEOTIDE SEQUENCE [LARGE SCALE GENOMIC DNA]</scope>
    <source>
        <strain evidence="7">U-1</strain>
    </source>
</reference>
<sequence>MPSTGILAKWHVKKIKAEFGDLKLSAVRPSAVKAWTAKLKAEGLADSYVYSLHSRLSQIFSDAVHDNLLSRNPCSRRTSPNAGHQKIYVATTEQIWALYEAMPEHLRVAILLGAFVGLRISEAAALRIDEVDLEDGMVYPQRQWPDRPLKTKASDTPVPIPQELTSLLKVAIRGRTGGHVVSDELAKPVSPWVIGWHVRSVRADIPGLPKGFSFQDLRHFYASLLIRQGADIKTVQARVRHGSAVTTLRYYAHLWPDADATTRTAVATVLREHFGGTAY</sequence>
<keyword evidence="2" id="KW-0238">DNA-binding</keyword>
<dbReference type="Gene3D" id="1.10.443.10">
    <property type="entry name" value="Intergrase catalytic core"/>
    <property type="match status" value="1"/>
</dbReference>
<dbReference type="EMBL" id="CP017839">
    <property type="protein sequence ID" value="APA94206.1"/>
    <property type="molecule type" value="Genomic_DNA"/>
</dbReference>
<protein>
    <submittedName>
        <fullName evidence="6">Integrase</fullName>
    </submittedName>
</protein>
<evidence type="ECO:0000313" key="7">
    <source>
        <dbReference type="Proteomes" id="UP000037179"/>
    </source>
</evidence>
<organism evidence="6 7">
    <name type="scientific">Nocardia seriolae</name>
    <dbReference type="NCBI Taxonomy" id="37332"/>
    <lineage>
        <taxon>Bacteria</taxon>
        <taxon>Bacillati</taxon>
        <taxon>Actinomycetota</taxon>
        <taxon>Actinomycetes</taxon>
        <taxon>Mycobacteriales</taxon>
        <taxon>Nocardiaceae</taxon>
        <taxon>Nocardia</taxon>
    </lineage>
</organism>
<dbReference type="Pfam" id="PF00589">
    <property type="entry name" value="Phage_integrase"/>
    <property type="match status" value="1"/>
</dbReference>
<keyword evidence="3" id="KW-0233">DNA recombination</keyword>
<dbReference type="InterPro" id="IPR002104">
    <property type="entry name" value="Integrase_catalytic"/>
</dbReference>
<evidence type="ECO:0000259" key="4">
    <source>
        <dbReference type="PROSITE" id="PS51898"/>
    </source>
</evidence>
<reference evidence="5 8" key="3">
    <citation type="submission" date="2016-10" db="EMBL/GenBank/DDBJ databases">
        <title>Genome sequence of Nocardia seriolae strain EM150506, isolated from Anguila japonica.</title>
        <authorList>
            <person name="Han H.-J."/>
        </authorList>
    </citation>
    <scope>NUCLEOTIDE SEQUENCE [LARGE SCALE GENOMIC DNA]</scope>
    <source>
        <strain evidence="5 8">EM150506</strain>
    </source>
</reference>
<dbReference type="InterPro" id="IPR011010">
    <property type="entry name" value="DNA_brk_join_enz"/>
</dbReference>
<dbReference type="GO" id="GO:0003677">
    <property type="term" value="F:DNA binding"/>
    <property type="evidence" value="ECO:0007669"/>
    <property type="project" value="UniProtKB-KW"/>
</dbReference>
<dbReference type="InterPro" id="IPR050090">
    <property type="entry name" value="Tyrosine_recombinase_XerCD"/>
</dbReference>
<dbReference type="GO" id="GO:0006310">
    <property type="term" value="P:DNA recombination"/>
    <property type="evidence" value="ECO:0007669"/>
    <property type="project" value="UniProtKB-KW"/>
</dbReference>
<dbReference type="PANTHER" id="PTHR30349:SF64">
    <property type="entry name" value="PROPHAGE INTEGRASE INTD-RELATED"/>
    <property type="match status" value="1"/>
</dbReference>
<dbReference type="CDD" id="cd01189">
    <property type="entry name" value="INT_ICEBs1_C_like"/>
    <property type="match status" value="1"/>
</dbReference>
<name>A0ABC9YVL3_9NOCA</name>
<keyword evidence="7" id="KW-1185">Reference proteome</keyword>
<reference evidence="6 7" key="2">
    <citation type="journal article" date="2016" name="Genome Announc.">
        <title>Draft Genome Sequence of Erythromycin- and Oxytetracycline-Sensitive Nocardia seriolae Strain U-1 (NBRC 110359).</title>
        <authorList>
            <person name="Imajoh M."/>
            <person name="Sukeda M."/>
            <person name="Shimizu M."/>
            <person name="Yamane J."/>
            <person name="Ohnishi K."/>
            <person name="Oshima S."/>
        </authorList>
    </citation>
    <scope>NUCLEOTIDE SEQUENCE [LARGE SCALE GENOMIC DNA]</scope>
    <source>
        <strain evidence="6 7">U-1</strain>
    </source>
</reference>
<dbReference type="EMBL" id="BBYQ01000047">
    <property type="protein sequence ID" value="GAP29021.1"/>
    <property type="molecule type" value="Genomic_DNA"/>
</dbReference>
<evidence type="ECO:0000256" key="1">
    <source>
        <dbReference type="ARBA" id="ARBA00008857"/>
    </source>
</evidence>
<accession>A0ABC9YVL3</accession>
<proteinExistence type="inferred from homology"/>
<evidence type="ECO:0000256" key="2">
    <source>
        <dbReference type="ARBA" id="ARBA00023125"/>
    </source>
</evidence>
<dbReference type="Gene3D" id="1.10.150.130">
    <property type="match status" value="1"/>
</dbReference>
<evidence type="ECO:0000313" key="5">
    <source>
        <dbReference type="EMBL" id="APA94206.1"/>
    </source>
</evidence>
<dbReference type="InterPro" id="IPR010998">
    <property type="entry name" value="Integrase_recombinase_N"/>
</dbReference>
<dbReference type="SUPFAM" id="SSF56349">
    <property type="entry name" value="DNA breaking-rejoining enzymes"/>
    <property type="match status" value="1"/>
</dbReference>
<dbReference type="KEGG" id="nsr:NS506_00119"/>
<dbReference type="PANTHER" id="PTHR30349">
    <property type="entry name" value="PHAGE INTEGRASE-RELATED"/>
    <property type="match status" value="1"/>
</dbReference>
<dbReference type="InterPro" id="IPR013762">
    <property type="entry name" value="Integrase-like_cat_sf"/>
</dbReference>
<dbReference type="AlphaFoldDB" id="A0ABC9YVL3"/>